<reference evidence="7 8" key="1">
    <citation type="submission" date="2024-06" db="EMBL/GenBank/DDBJ databases">
        <title>Draft genome sequence of Geodermatophilus badlandi, a novel member of the Geodermatophilaceae isolated from badland sedimentary rocks in the Red desert, Wyoming, USA.</title>
        <authorList>
            <person name="Ben Tekaya S."/>
            <person name="Nouioui I."/>
            <person name="Flores G.M."/>
            <person name="Shaal M.N."/>
            <person name="Bredoire F."/>
            <person name="Basile F."/>
            <person name="Van Diepen L."/>
            <person name="Ward N.L."/>
        </authorList>
    </citation>
    <scope>NUCLEOTIDE SEQUENCE [LARGE SCALE GENOMIC DNA]</scope>
    <source>
        <strain evidence="7 8">WL48A</strain>
    </source>
</reference>
<dbReference type="SUPFAM" id="SSF103473">
    <property type="entry name" value="MFS general substrate transporter"/>
    <property type="match status" value="1"/>
</dbReference>
<accession>A0ABV3X980</accession>
<sequence length="445" mass="45077">MSSTPVRPTTSGPGVARAAGWVAPLCWVAVLLDGFDLVVVGTVIPTLTEPEEFALTGTGATAVITIGLVGMMIGALTIGTLTDLVGRRKALIGAVAAFSLLTLLCGFAPNAVVFGILRFLAGLGLGGCLPTAIAMVNEFTRAGRSGRATTTIMTGYHVGAVATAALAIVVIPSLGWRWMFVIGAAPALVLVPLMLARLPESASYLLAAGRRAEAEDVARRHGLELESPAGSAAARSGGAVAGGAVAGGAAATVRSLFTGGYARNTLAIGVTSFMGLLLVYGLNNWLPTIMREAGYELGDSLAFLLVLNVGAIVGLLVAGTFADRVGARTAGMIWFASGAVFLALLSVRLPTAGLYLMCFLTGCFVFSAQVLVYAFTSANNPPHVRATALGWSAGAGRIGAIVGPVITGALVTAGIAFPWGFYVFAVVGALGAVALSVTRPVRAAG</sequence>
<dbReference type="EMBL" id="JBFNXQ010000003">
    <property type="protein sequence ID" value="MEX5717092.1"/>
    <property type="molecule type" value="Genomic_DNA"/>
</dbReference>
<dbReference type="InterPro" id="IPR020846">
    <property type="entry name" value="MFS_dom"/>
</dbReference>
<dbReference type="PANTHER" id="PTHR23508">
    <property type="entry name" value="CARBOXYLIC ACID TRANSPORTER PROTEIN HOMOLOG"/>
    <property type="match status" value="1"/>
</dbReference>
<dbReference type="RefSeq" id="WP_369202619.1">
    <property type="nucleotide sequence ID" value="NZ_JBFNXQ010000003.1"/>
</dbReference>
<evidence type="ECO:0000256" key="5">
    <source>
        <dbReference type="SAM" id="Phobius"/>
    </source>
</evidence>
<keyword evidence="4 5" id="KW-0472">Membrane</keyword>
<feature type="transmembrane region" description="Helical" evidence="5">
    <location>
        <begin position="264"/>
        <end position="282"/>
    </location>
</feature>
<dbReference type="InterPro" id="IPR036259">
    <property type="entry name" value="MFS_trans_sf"/>
</dbReference>
<keyword evidence="8" id="KW-1185">Reference proteome</keyword>
<keyword evidence="3 5" id="KW-1133">Transmembrane helix</keyword>
<feature type="transmembrane region" description="Helical" evidence="5">
    <location>
        <begin position="148"/>
        <end position="171"/>
    </location>
</feature>
<organism evidence="7 8">
    <name type="scientific">Geodermatophilus maliterrae</name>
    <dbReference type="NCBI Taxonomy" id="3162531"/>
    <lineage>
        <taxon>Bacteria</taxon>
        <taxon>Bacillati</taxon>
        <taxon>Actinomycetota</taxon>
        <taxon>Actinomycetes</taxon>
        <taxon>Geodermatophilales</taxon>
        <taxon>Geodermatophilaceae</taxon>
        <taxon>Geodermatophilus</taxon>
    </lineage>
</organism>
<evidence type="ECO:0000313" key="7">
    <source>
        <dbReference type="EMBL" id="MEX5717092.1"/>
    </source>
</evidence>
<evidence type="ECO:0000256" key="3">
    <source>
        <dbReference type="ARBA" id="ARBA00022989"/>
    </source>
</evidence>
<feature type="transmembrane region" description="Helical" evidence="5">
    <location>
        <begin position="177"/>
        <end position="196"/>
    </location>
</feature>
<dbReference type="Pfam" id="PF07690">
    <property type="entry name" value="MFS_1"/>
    <property type="match status" value="1"/>
</dbReference>
<feature type="transmembrane region" description="Helical" evidence="5">
    <location>
        <begin position="302"/>
        <end position="322"/>
    </location>
</feature>
<dbReference type="CDD" id="cd17365">
    <property type="entry name" value="MFS_PcaK_like"/>
    <property type="match status" value="1"/>
</dbReference>
<comment type="caution">
    <text evidence="7">The sequence shown here is derived from an EMBL/GenBank/DDBJ whole genome shotgun (WGS) entry which is preliminary data.</text>
</comment>
<feature type="transmembrane region" description="Helical" evidence="5">
    <location>
        <begin position="419"/>
        <end position="438"/>
    </location>
</feature>
<evidence type="ECO:0000256" key="1">
    <source>
        <dbReference type="ARBA" id="ARBA00004651"/>
    </source>
</evidence>
<evidence type="ECO:0000313" key="8">
    <source>
        <dbReference type="Proteomes" id="UP001560045"/>
    </source>
</evidence>
<feature type="transmembrane region" description="Helical" evidence="5">
    <location>
        <begin position="388"/>
        <end position="413"/>
    </location>
</feature>
<evidence type="ECO:0000256" key="4">
    <source>
        <dbReference type="ARBA" id="ARBA00023136"/>
    </source>
</evidence>
<feature type="transmembrane region" description="Helical" evidence="5">
    <location>
        <begin position="115"/>
        <end position="136"/>
    </location>
</feature>
<protein>
    <submittedName>
        <fullName evidence="7">MFS transporter</fullName>
    </submittedName>
</protein>
<feature type="transmembrane region" description="Helical" evidence="5">
    <location>
        <begin position="329"/>
        <end position="347"/>
    </location>
</feature>
<evidence type="ECO:0000256" key="2">
    <source>
        <dbReference type="ARBA" id="ARBA00022692"/>
    </source>
</evidence>
<proteinExistence type="predicted"/>
<feature type="domain" description="Major facilitator superfamily (MFS) profile" evidence="6">
    <location>
        <begin position="22"/>
        <end position="443"/>
    </location>
</feature>
<keyword evidence="2 5" id="KW-0812">Transmembrane</keyword>
<dbReference type="PROSITE" id="PS50850">
    <property type="entry name" value="MFS"/>
    <property type="match status" value="1"/>
</dbReference>
<feature type="transmembrane region" description="Helical" evidence="5">
    <location>
        <begin position="21"/>
        <end position="47"/>
    </location>
</feature>
<dbReference type="PANTHER" id="PTHR23508:SF10">
    <property type="entry name" value="CARBOXYLIC ACID TRANSPORTER PROTEIN HOMOLOG"/>
    <property type="match status" value="1"/>
</dbReference>
<comment type="subcellular location">
    <subcellularLocation>
        <location evidence="1">Cell membrane</location>
        <topology evidence="1">Multi-pass membrane protein</topology>
    </subcellularLocation>
</comment>
<name>A0ABV3X980_9ACTN</name>
<evidence type="ECO:0000259" key="6">
    <source>
        <dbReference type="PROSITE" id="PS50850"/>
    </source>
</evidence>
<dbReference type="Gene3D" id="1.20.1250.20">
    <property type="entry name" value="MFS general substrate transporter like domains"/>
    <property type="match status" value="1"/>
</dbReference>
<dbReference type="InterPro" id="IPR011701">
    <property type="entry name" value="MFS"/>
</dbReference>
<gene>
    <name evidence="7" type="ORF">ABQ292_01755</name>
</gene>
<feature type="transmembrane region" description="Helical" evidence="5">
    <location>
        <begin position="353"/>
        <end position="376"/>
    </location>
</feature>
<feature type="transmembrane region" description="Helical" evidence="5">
    <location>
        <begin position="90"/>
        <end position="109"/>
    </location>
</feature>
<dbReference type="Proteomes" id="UP001560045">
    <property type="component" value="Unassembled WGS sequence"/>
</dbReference>
<feature type="transmembrane region" description="Helical" evidence="5">
    <location>
        <begin position="53"/>
        <end position="78"/>
    </location>
</feature>